<feature type="region of interest" description="Disordered" evidence="2">
    <location>
        <begin position="287"/>
        <end position="402"/>
    </location>
</feature>
<comment type="caution">
    <text evidence="3">The sequence shown here is derived from an EMBL/GenBank/DDBJ whole genome shotgun (WGS) entry which is preliminary data.</text>
</comment>
<dbReference type="OrthoDB" id="6151743at2759"/>
<evidence type="ECO:0000313" key="3">
    <source>
        <dbReference type="EMBL" id="KAH3872023.1"/>
    </source>
</evidence>
<evidence type="ECO:0000313" key="4">
    <source>
        <dbReference type="Proteomes" id="UP000828390"/>
    </source>
</evidence>
<protein>
    <submittedName>
        <fullName evidence="3">Uncharacterized protein</fullName>
    </submittedName>
</protein>
<feature type="compositionally biased region" description="Basic residues" evidence="2">
    <location>
        <begin position="369"/>
        <end position="381"/>
    </location>
</feature>
<feature type="compositionally biased region" description="Basic and acidic residues" evidence="2">
    <location>
        <begin position="384"/>
        <end position="402"/>
    </location>
</feature>
<feature type="coiled-coil region" evidence="1">
    <location>
        <begin position="69"/>
        <end position="140"/>
    </location>
</feature>
<feature type="region of interest" description="Disordered" evidence="2">
    <location>
        <begin position="416"/>
        <end position="436"/>
    </location>
</feature>
<keyword evidence="1" id="KW-0175">Coiled coil</keyword>
<sequence>MYSVIPRPQVIDHRQEDGEPKPEILDHRSGRPTVSRWKDRRRAEQLPYDLLRQHRDALLNAEIKYKHHIKELEKQCEDITQDYDQTYKENKQLRSILEHGPDAAKMKQLKLDKKEQKTIIDQQQEEMKLLNDKIKELEKAAGGPRDYLVEKNWQNALDRVRRKREEEDAIPTQGPFVGTKLFKKRRIAIDDVRIADQDTYDLSLDSLEKETQVLLNKIRQLKREKEQIDYATMMGKGAVSRNTVIANAINEKLNRDLNKFAIRLEKLKLKHKAAKDYTRTITGNVKEPLDSEMMDPSPEIDIADTDGSAKTLRSYKSRPASKFMPDDSKPEKPPSETSNKQSDRAKSTQSKITTNTTNTEPYSFGNKSNHSKLSKKPKSLKRSSSAEDVRLTKPVHEPVYEKADTDREVRVENAAEVKHTLSKPKPDRSAETSVIQKERFAKNGTTDVSLTNGRYAHGPEPIKFRNRSFKYEEMPVRNNYSANQIPVNPVNAKIAFPFSKSNKHRIQSKSENHANEASYDAVLDYLNQQTGNVHRRVRYREAPTTYDDIERTISPIPIGFKTDVKVIDRRELRNIYANHTSVRRPEYFQAEQM</sequence>
<keyword evidence="4" id="KW-1185">Reference proteome</keyword>
<evidence type="ECO:0000256" key="1">
    <source>
        <dbReference type="SAM" id="Coils"/>
    </source>
</evidence>
<name>A0A9D4RLQ2_DREPO</name>
<proteinExistence type="predicted"/>
<feature type="compositionally biased region" description="Basic and acidic residues" evidence="2">
    <location>
        <begin position="324"/>
        <end position="334"/>
    </location>
</feature>
<feature type="region of interest" description="Disordered" evidence="2">
    <location>
        <begin position="1"/>
        <end position="36"/>
    </location>
</feature>
<feature type="compositionally biased region" description="Basic and acidic residues" evidence="2">
    <location>
        <begin position="10"/>
        <end position="29"/>
    </location>
</feature>
<accession>A0A9D4RLQ2</accession>
<reference evidence="3" key="2">
    <citation type="submission" date="2020-11" db="EMBL/GenBank/DDBJ databases">
        <authorList>
            <person name="McCartney M.A."/>
            <person name="Auch B."/>
            <person name="Kono T."/>
            <person name="Mallez S."/>
            <person name="Becker A."/>
            <person name="Gohl D.M."/>
            <person name="Silverstein K.A.T."/>
            <person name="Koren S."/>
            <person name="Bechman K.B."/>
            <person name="Herman A."/>
            <person name="Abrahante J.E."/>
            <person name="Garbe J."/>
        </authorList>
    </citation>
    <scope>NUCLEOTIDE SEQUENCE</scope>
    <source>
        <strain evidence="3">Duluth1</strain>
        <tissue evidence="3">Whole animal</tissue>
    </source>
</reference>
<gene>
    <name evidence="3" type="ORF">DPMN_035236</name>
</gene>
<organism evidence="3 4">
    <name type="scientific">Dreissena polymorpha</name>
    <name type="common">Zebra mussel</name>
    <name type="synonym">Mytilus polymorpha</name>
    <dbReference type="NCBI Taxonomy" id="45954"/>
    <lineage>
        <taxon>Eukaryota</taxon>
        <taxon>Metazoa</taxon>
        <taxon>Spiralia</taxon>
        <taxon>Lophotrochozoa</taxon>
        <taxon>Mollusca</taxon>
        <taxon>Bivalvia</taxon>
        <taxon>Autobranchia</taxon>
        <taxon>Heteroconchia</taxon>
        <taxon>Euheterodonta</taxon>
        <taxon>Imparidentia</taxon>
        <taxon>Neoheterodontei</taxon>
        <taxon>Myida</taxon>
        <taxon>Dreissenoidea</taxon>
        <taxon>Dreissenidae</taxon>
        <taxon>Dreissena</taxon>
    </lineage>
</organism>
<reference evidence="3" key="1">
    <citation type="journal article" date="2019" name="bioRxiv">
        <title>The Genome of the Zebra Mussel, Dreissena polymorpha: A Resource for Invasive Species Research.</title>
        <authorList>
            <person name="McCartney M.A."/>
            <person name="Auch B."/>
            <person name="Kono T."/>
            <person name="Mallez S."/>
            <person name="Zhang Y."/>
            <person name="Obille A."/>
            <person name="Becker A."/>
            <person name="Abrahante J.E."/>
            <person name="Garbe J."/>
            <person name="Badalamenti J.P."/>
            <person name="Herman A."/>
            <person name="Mangelson H."/>
            <person name="Liachko I."/>
            <person name="Sullivan S."/>
            <person name="Sone E.D."/>
            <person name="Koren S."/>
            <person name="Silverstein K.A.T."/>
            <person name="Beckman K.B."/>
            <person name="Gohl D.M."/>
        </authorList>
    </citation>
    <scope>NUCLEOTIDE SEQUENCE</scope>
    <source>
        <strain evidence="3">Duluth1</strain>
        <tissue evidence="3">Whole animal</tissue>
    </source>
</reference>
<dbReference type="EMBL" id="JAIWYP010000002">
    <property type="protein sequence ID" value="KAH3872023.1"/>
    <property type="molecule type" value="Genomic_DNA"/>
</dbReference>
<feature type="coiled-coil region" evidence="1">
    <location>
        <begin position="204"/>
        <end position="270"/>
    </location>
</feature>
<dbReference type="Proteomes" id="UP000828390">
    <property type="component" value="Unassembled WGS sequence"/>
</dbReference>
<evidence type="ECO:0000256" key="2">
    <source>
        <dbReference type="SAM" id="MobiDB-lite"/>
    </source>
</evidence>
<dbReference type="AlphaFoldDB" id="A0A9D4RLQ2"/>